<dbReference type="InterPro" id="IPR011704">
    <property type="entry name" value="ATPase_dyneun-rel_AAA"/>
</dbReference>
<dbReference type="GO" id="GO:0016887">
    <property type="term" value="F:ATP hydrolysis activity"/>
    <property type="evidence" value="ECO:0007669"/>
    <property type="project" value="InterPro"/>
</dbReference>
<evidence type="ECO:0000259" key="1">
    <source>
        <dbReference type="SMART" id="SM00382"/>
    </source>
</evidence>
<dbReference type="EMBL" id="JAQLKE010000031">
    <property type="protein sequence ID" value="MDB7085129.1"/>
    <property type="molecule type" value="Genomic_DNA"/>
</dbReference>
<dbReference type="SMART" id="SM00382">
    <property type="entry name" value="AAA"/>
    <property type="match status" value="1"/>
</dbReference>
<dbReference type="RefSeq" id="WP_009301035.1">
    <property type="nucleotide sequence ID" value="NZ_JAQLKE010000031.1"/>
</dbReference>
<dbReference type="Proteomes" id="UP001211987">
    <property type="component" value="Unassembled WGS sequence"/>
</dbReference>
<accession>A0AB35IRF6</accession>
<dbReference type="Gene3D" id="3.40.50.300">
    <property type="entry name" value="P-loop containing nucleotide triphosphate hydrolases"/>
    <property type="match status" value="1"/>
</dbReference>
<dbReference type="InterPro" id="IPR050764">
    <property type="entry name" value="CbbQ/NirQ/NorQ/GpvN"/>
</dbReference>
<evidence type="ECO:0000313" key="3">
    <source>
        <dbReference type="Proteomes" id="UP001211987"/>
    </source>
</evidence>
<organism evidence="2 3">
    <name type="scientific">Thomasclavelia ramosa</name>
    <dbReference type="NCBI Taxonomy" id="1547"/>
    <lineage>
        <taxon>Bacteria</taxon>
        <taxon>Bacillati</taxon>
        <taxon>Bacillota</taxon>
        <taxon>Erysipelotrichia</taxon>
        <taxon>Erysipelotrichales</taxon>
        <taxon>Coprobacillaceae</taxon>
        <taxon>Thomasclavelia</taxon>
    </lineage>
</organism>
<dbReference type="SUPFAM" id="SSF52540">
    <property type="entry name" value="P-loop containing nucleoside triphosphate hydrolases"/>
    <property type="match status" value="1"/>
</dbReference>
<dbReference type="CDD" id="cd00009">
    <property type="entry name" value="AAA"/>
    <property type="match status" value="1"/>
</dbReference>
<dbReference type="InterPro" id="IPR003593">
    <property type="entry name" value="AAA+_ATPase"/>
</dbReference>
<comment type="caution">
    <text evidence="2">The sequence shown here is derived from an EMBL/GenBank/DDBJ whole genome shotgun (WGS) entry which is preliminary data.</text>
</comment>
<name>A0AB35IRF6_9FIRM</name>
<sequence length="558" mass="62902">MKYEFEKMIMGKGRKNLRIPDTAFSKGEISTQFYSRKNNSTTLKKSVLSDKIVNAIVSAQKLDFNIFFGQKDGLDVFIGAFDNASVPGSNYIIMFSDRKKITKIAATNINSHYLYTMLLAYNLYYKDKEAIKYYSEIDTTTGMIDSDQQKQLFILNDNIYWTAKELDGINVLDSNTAKDDIIEIINEVVPHLTSNITSLLNENMVVITSSLKVNIDRDIPLYEVPVIVSKRKNSSEYKKEVLNKNYFIYKDEKELAGLPEELVIRYKSGQEAFEKYASTMDNDIFPLVKALTKMNVICLTGEAGGGKTTIASAIAGCLGLPLITINGNNDTDYASMILDYGAKNGTTFAIEKPALLAYIHGGVVVIDEITRIKGEMSTALNAMLDTRQYYDAPNGIQYKKNPNFKVICTMNQGAGYSTEELDTSLIDRFNIVKYIQDPKKELAIEIISNSTGYTNKDIINKMWDVKTLIDEKAREEEAISRTSLRGVIDWINQSFITGEFVESAINTIIGKLILKDSSIYSQNIDYLMNDCDNELVAYAVSEIRDMFEDEDCLDTDFD</sequence>
<reference evidence="2" key="1">
    <citation type="submission" date="2023-01" db="EMBL/GenBank/DDBJ databases">
        <title>Human gut microbiome strain richness.</title>
        <authorList>
            <person name="Chen-Liaw A."/>
        </authorList>
    </citation>
    <scope>NUCLEOTIDE SEQUENCE</scope>
    <source>
        <strain evidence="2">1001217st2_G6_1001217B_191108</strain>
    </source>
</reference>
<dbReference type="PANTHER" id="PTHR42759:SF1">
    <property type="entry name" value="MAGNESIUM-CHELATASE SUBUNIT CHLD"/>
    <property type="match status" value="1"/>
</dbReference>
<dbReference type="Pfam" id="PF07728">
    <property type="entry name" value="AAA_5"/>
    <property type="match status" value="1"/>
</dbReference>
<proteinExistence type="predicted"/>
<dbReference type="AlphaFoldDB" id="A0AB35IRF6"/>
<dbReference type="GO" id="GO:0005524">
    <property type="term" value="F:ATP binding"/>
    <property type="evidence" value="ECO:0007669"/>
    <property type="project" value="InterPro"/>
</dbReference>
<dbReference type="InterPro" id="IPR027417">
    <property type="entry name" value="P-loop_NTPase"/>
</dbReference>
<protein>
    <submittedName>
        <fullName evidence="2">MoxR family ATPase</fullName>
    </submittedName>
</protein>
<feature type="domain" description="AAA+ ATPase" evidence="1">
    <location>
        <begin position="293"/>
        <end position="439"/>
    </location>
</feature>
<gene>
    <name evidence="2" type="ORF">PM738_15075</name>
</gene>
<dbReference type="PANTHER" id="PTHR42759">
    <property type="entry name" value="MOXR FAMILY PROTEIN"/>
    <property type="match status" value="1"/>
</dbReference>
<evidence type="ECO:0000313" key="2">
    <source>
        <dbReference type="EMBL" id="MDB7085129.1"/>
    </source>
</evidence>